<dbReference type="AlphaFoldDB" id="A0A9J6A5D3"/>
<evidence type="ECO:0000313" key="2">
    <source>
        <dbReference type="Proteomes" id="UP000824120"/>
    </source>
</evidence>
<sequence length="109" mass="12693">MDAIPFEVDLHQILENLNSPNSISNFRKIFDIEFRSDYLDCYAPYEWKTIDFKSSTKKDLPRLTVPNAFIEMSNVDPDTAFIKNMLLYFFGGEEDKESFAALSLSFNIF</sequence>
<gene>
    <name evidence="1" type="ORF">H5410_019228</name>
</gene>
<name>A0A9J6A5D3_SOLCO</name>
<organism evidence="1 2">
    <name type="scientific">Solanum commersonii</name>
    <name type="common">Commerson's wild potato</name>
    <name type="synonym">Commerson's nightshade</name>
    <dbReference type="NCBI Taxonomy" id="4109"/>
    <lineage>
        <taxon>Eukaryota</taxon>
        <taxon>Viridiplantae</taxon>
        <taxon>Streptophyta</taxon>
        <taxon>Embryophyta</taxon>
        <taxon>Tracheophyta</taxon>
        <taxon>Spermatophyta</taxon>
        <taxon>Magnoliopsida</taxon>
        <taxon>eudicotyledons</taxon>
        <taxon>Gunneridae</taxon>
        <taxon>Pentapetalae</taxon>
        <taxon>asterids</taxon>
        <taxon>lamiids</taxon>
        <taxon>Solanales</taxon>
        <taxon>Solanaceae</taxon>
        <taxon>Solanoideae</taxon>
        <taxon>Solaneae</taxon>
        <taxon>Solanum</taxon>
    </lineage>
</organism>
<evidence type="ECO:0000313" key="1">
    <source>
        <dbReference type="EMBL" id="KAG5619404.1"/>
    </source>
</evidence>
<accession>A0A9J6A5D3</accession>
<comment type="caution">
    <text evidence="1">The sequence shown here is derived from an EMBL/GenBank/DDBJ whole genome shotgun (WGS) entry which is preliminary data.</text>
</comment>
<dbReference type="Proteomes" id="UP000824120">
    <property type="component" value="Chromosome 3"/>
</dbReference>
<keyword evidence="2" id="KW-1185">Reference proteome</keyword>
<protein>
    <submittedName>
        <fullName evidence="1">Uncharacterized protein</fullName>
    </submittedName>
</protein>
<reference evidence="1 2" key="1">
    <citation type="submission" date="2020-09" db="EMBL/GenBank/DDBJ databases">
        <title>De no assembly of potato wild relative species, Solanum commersonii.</title>
        <authorList>
            <person name="Cho K."/>
        </authorList>
    </citation>
    <scope>NUCLEOTIDE SEQUENCE [LARGE SCALE GENOMIC DNA]</scope>
    <source>
        <strain evidence="1">LZ3.2</strain>
        <tissue evidence="1">Leaf</tissue>
    </source>
</reference>
<dbReference type="EMBL" id="JACXVP010000003">
    <property type="protein sequence ID" value="KAG5619404.1"/>
    <property type="molecule type" value="Genomic_DNA"/>
</dbReference>
<proteinExistence type="predicted"/>